<feature type="transmembrane region" description="Helical" evidence="7">
    <location>
        <begin position="15"/>
        <end position="40"/>
    </location>
</feature>
<feature type="domain" description="ABC transmembrane type-1" evidence="8">
    <location>
        <begin position="91"/>
        <end position="271"/>
    </location>
</feature>
<dbReference type="GO" id="GO:0055085">
    <property type="term" value="P:transmembrane transport"/>
    <property type="evidence" value="ECO:0007669"/>
    <property type="project" value="InterPro"/>
</dbReference>
<dbReference type="EMBL" id="CP054142">
    <property type="protein sequence ID" value="QTQ15179.1"/>
    <property type="molecule type" value="Genomic_DNA"/>
</dbReference>
<dbReference type="AlphaFoldDB" id="A0A975IGK5"/>
<evidence type="ECO:0000256" key="7">
    <source>
        <dbReference type="SAM" id="Phobius"/>
    </source>
</evidence>
<dbReference type="Proteomes" id="UP000671908">
    <property type="component" value="Chromosome"/>
</dbReference>
<dbReference type="InterPro" id="IPR000515">
    <property type="entry name" value="MetI-like"/>
</dbReference>
<keyword evidence="2" id="KW-0813">Transport</keyword>
<accession>A0A975IGK5</accession>
<dbReference type="KEGG" id="tpav:HRQ91_08775"/>
<evidence type="ECO:0000256" key="6">
    <source>
        <dbReference type="ARBA" id="ARBA00023136"/>
    </source>
</evidence>
<protein>
    <submittedName>
        <fullName evidence="9">Carbohydrate ABC transporter permease</fullName>
    </submittedName>
</protein>
<evidence type="ECO:0000259" key="8">
    <source>
        <dbReference type="Pfam" id="PF00528"/>
    </source>
</evidence>
<dbReference type="SUPFAM" id="SSF161098">
    <property type="entry name" value="MetI-like"/>
    <property type="match status" value="1"/>
</dbReference>
<dbReference type="CDD" id="cd06261">
    <property type="entry name" value="TM_PBP2"/>
    <property type="match status" value="1"/>
</dbReference>
<dbReference type="Gene3D" id="1.10.3720.10">
    <property type="entry name" value="MetI-like"/>
    <property type="match status" value="1"/>
</dbReference>
<evidence type="ECO:0000313" key="10">
    <source>
        <dbReference type="Proteomes" id="UP000671908"/>
    </source>
</evidence>
<proteinExistence type="predicted"/>
<dbReference type="InterPro" id="IPR035906">
    <property type="entry name" value="MetI-like_sf"/>
</dbReference>
<evidence type="ECO:0000256" key="1">
    <source>
        <dbReference type="ARBA" id="ARBA00004651"/>
    </source>
</evidence>
<evidence type="ECO:0000256" key="4">
    <source>
        <dbReference type="ARBA" id="ARBA00022692"/>
    </source>
</evidence>
<keyword evidence="3" id="KW-1003">Cell membrane</keyword>
<evidence type="ECO:0000313" key="9">
    <source>
        <dbReference type="EMBL" id="QTQ15179.1"/>
    </source>
</evidence>
<gene>
    <name evidence="9" type="ORF">HRQ91_08775</name>
</gene>
<keyword evidence="10" id="KW-1185">Reference proteome</keyword>
<name>A0A975IGK5_9SPIR</name>
<keyword evidence="4 7" id="KW-0812">Transmembrane</keyword>
<reference evidence="9 10" key="1">
    <citation type="journal article" date="2021" name="Microbiol. Resour. Announc.">
        <title>Complete Genome Sequences of Three Human Oral Treponema parvum Isolates.</title>
        <authorList>
            <person name="Zeng H."/>
            <person name="Watt R.M."/>
        </authorList>
    </citation>
    <scope>NUCLEOTIDE SEQUENCE [LARGE SCALE GENOMIC DNA]</scope>
    <source>
        <strain evidence="9 10">ATCC 700770</strain>
    </source>
</reference>
<sequence length="278" mass="31342">MKMNNYRVEKRMKIFLFYLLMLLICTVVIFPLYFVLISSFKNMADVYMMPPKLLGFKPIFDHYKYIFKSQHYGTYIFNSGFIGILSTLFSLLLGIPAAYAIAREKMKGAALFILIARLLPAMSFLLPYYFVFSKLKLIDTFCPLILSHMVLSLPLVVWLMEEFIAGIPVDLDEAAIIDGCSRAKCCWSIIVPISKSGIATCTILSFLGSWNNFQFALVLSGTRTRTLPVTLQYFVSGADIRWGRMLSATIVVILPAIIITLILQKYIIQGMTAGAVKG</sequence>
<dbReference type="PANTHER" id="PTHR32243">
    <property type="entry name" value="MALTOSE TRANSPORT SYSTEM PERMEASE-RELATED"/>
    <property type="match status" value="1"/>
</dbReference>
<evidence type="ECO:0000256" key="5">
    <source>
        <dbReference type="ARBA" id="ARBA00022989"/>
    </source>
</evidence>
<feature type="transmembrane region" description="Helical" evidence="7">
    <location>
        <begin position="137"/>
        <end position="159"/>
    </location>
</feature>
<dbReference type="PANTHER" id="PTHR32243:SF18">
    <property type="entry name" value="INNER MEMBRANE ABC TRANSPORTER PERMEASE PROTEIN YCJP"/>
    <property type="match status" value="1"/>
</dbReference>
<evidence type="ECO:0000256" key="3">
    <source>
        <dbReference type="ARBA" id="ARBA00022475"/>
    </source>
</evidence>
<comment type="subcellular location">
    <subcellularLocation>
        <location evidence="1">Cell membrane</location>
        <topology evidence="1">Multi-pass membrane protein</topology>
    </subcellularLocation>
</comment>
<organism evidence="9 10">
    <name type="scientific">Treponema parvum</name>
    <dbReference type="NCBI Taxonomy" id="138851"/>
    <lineage>
        <taxon>Bacteria</taxon>
        <taxon>Pseudomonadati</taxon>
        <taxon>Spirochaetota</taxon>
        <taxon>Spirochaetia</taxon>
        <taxon>Spirochaetales</taxon>
        <taxon>Treponemataceae</taxon>
        <taxon>Treponema</taxon>
    </lineage>
</organism>
<feature type="transmembrane region" description="Helical" evidence="7">
    <location>
        <begin position="246"/>
        <end position="268"/>
    </location>
</feature>
<keyword evidence="6 7" id="KW-0472">Membrane</keyword>
<dbReference type="Pfam" id="PF00528">
    <property type="entry name" value="BPD_transp_1"/>
    <property type="match status" value="1"/>
</dbReference>
<dbReference type="GO" id="GO:0005886">
    <property type="term" value="C:plasma membrane"/>
    <property type="evidence" value="ECO:0007669"/>
    <property type="project" value="UniProtKB-SubCell"/>
</dbReference>
<keyword evidence="5 7" id="KW-1133">Transmembrane helix</keyword>
<feature type="transmembrane region" description="Helical" evidence="7">
    <location>
        <begin position="109"/>
        <end position="131"/>
    </location>
</feature>
<evidence type="ECO:0000256" key="2">
    <source>
        <dbReference type="ARBA" id="ARBA00022448"/>
    </source>
</evidence>
<feature type="transmembrane region" description="Helical" evidence="7">
    <location>
        <begin position="75"/>
        <end position="102"/>
    </location>
</feature>
<dbReference type="InterPro" id="IPR050901">
    <property type="entry name" value="BP-dep_ABC_trans_perm"/>
</dbReference>